<sequence length="110" mass="10879">MFNLNRQPFVFARLFVSFLYQGFTMGNGGSGGSGGGGGGGGGGGVGMFGGGSGGGGGSGAWPTDRQRPDSLPVTSFSVTSVGVRESDCTTLGANADCMCFAYTMVSPGNR</sequence>
<feature type="region of interest" description="Disordered" evidence="1">
    <location>
        <begin position="30"/>
        <end position="73"/>
    </location>
</feature>
<gene>
    <name evidence="3" type="ORF">DPMN_077994</name>
</gene>
<proteinExistence type="predicted"/>
<evidence type="ECO:0000256" key="1">
    <source>
        <dbReference type="SAM" id="MobiDB-lite"/>
    </source>
</evidence>
<evidence type="ECO:0000313" key="4">
    <source>
        <dbReference type="Proteomes" id="UP000828390"/>
    </source>
</evidence>
<accession>A0A9D3YMZ4</accession>
<keyword evidence="4" id="KW-1185">Reference proteome</keyword>
<organism evidence="3 4">
    <name type="scientific">Dreissena polymorpha</name>
    <name type="common">Zebra mussel</name>
    <name type="synonym">Mytilus polymorpha</name>
    <dbReference type="NCBI Taxonomy" id="45954"/>
    <lineage>
        <taxon>Eukaryota</taxon>
        <taxon>Metazoa</taxon>
        <taxon>Spiralia</taxon>
        <taxon>Lophotrochozoa</taxon>
        <taxon>Mollusca</taxon>
        <taxon>Bivalvia</taxon>
        <taxon>Autobranchia</taxon>
        <taxon>Heteroconchia</taxon>
        <taxon>Euheterodonta</taxon>
        <taxon>Imparidentia</taxon>
        <taxon>Neoheterodontei</taxon>
        <taxon>Myida</taxon>
        <taxon>Dreissenoidea</taxon>
        <taxon>Dreissenidae</taxon>
        <taxon>Dreissena</taxon>
    </lineage>
</organism>
<feature type="chain" id="PRO_5038802083" evidence="2">
    <location>
        <begin position="27"/>
        <end position="110"/>
    </location>
</feature>
<name>A0A9D3YMZ4_DREPO</name>
<keyword evidence="2" id="KW-0732">Signal</keyword>
<reference evidence="3" key="2">
    <citation type="submission" date="2020-11" db="EMBL/GenBank/DDBJ databases">
        <authorList>
            <person name="McCartney M.A."/>
            <person name="Auch B."/>
            <person name="Kono T."/>
            <person name="Mallez S."/>
            <person name="Becker A."/>
            <person name="Gohl D.M."/>
            <person name="Silverstein K.A.T."/>
            <person name="Koren S."/>
            <person name="Bechman K.B."/>
            <person name="Herman A."/>
            <person name="Abrahante J.E."/>
            <person name="Garbe J."/>
        </authorList>
    </citation>
    <scope>NUCLEOTIDE SEQUENCE</scope>
    <source>
        <strain evidence="3">Duluth1</strain>
        <tissue evidence="3">Whole animal</tissue>
    </source>
</reference>
<dbReference type="AlphaFoldDB" id="A0A9D3YMZ4"/>
<reference evidence="3" key="1">
    <citation type="journal article" date="2019" name="bioRxiv">
        <title>The Genome of the Zebra Mussel, Dreissena polymorpha: A Resource for Invasive Species Research.</title>
        <authorList>
            <person name="McCartney M.A."/>
            <person name="Auch B."/>
            <person name="Kono T."/>
            <person name="Mallez S."/>
            <person name="Zhang Y."/>
            <person name="Obille A."/>
            <person name="Becker A."/>
            <person name="Abrahante J.E."/>
            <person name="Garbe J."/>
            <person name="Badalamenti J.P."/>
            <person name="Herman A."/>
            <person name="Mangelson H."/>
            <person name="Liachko I."/>
            <person name="Sullivan S."/>
            <person name="Sone E.D."/>
            <person name="Koren S."/>
            <person name="Silverstein K.A.T."/>
            <person name="Beckman K.B."/>
            <person name="Gohl D.M."/>
        </authorList>
    </citation>
    <scope>NUCLEOTIDE SEQUENCE</scope>
    <source>
        <strain evidence="3">Duluth1</strain>
        <tissue evidence="3">Whole animal</tissue>
    </source>
</reference>
<protein>
    <submittedName>
        <fullName evidence="3">Uncharacterized protein</fullName>
    </submittedName>
</protein>
<dbReference type="EMBL" id="JAIWYP010000015">
    <property type="protein sequence ID" value="KAH3702966.1"/>
    <property type="molecule type" value="Genomic_DNA"/>
</dbReference>
<dbReference type="Proteomes" id="UP000828390">
    <property type="component" value="Unassembled WGS sequence"/>
</dbReference>
<feature type="compositionally biased region" description="Gly residues" evidence="1">
    <location>
        <begin position="30"/>
        <end position="59"/>
    </location>
</feature>
<evidence type="ECO:0000313" key="3">
    <source>
        <dbReference type="EMBL" id="KAH3702966.1"/>
    </source>
</evidence>
<evidence type="ECO:0000256" key="2">
    <source>
        <dbReference type="SAM" id="SignalP"/>
    </source>
</evidence>
<feature type="signal peptide" evidence="2">
    <location>
        <begin position="1"/>
        <end position="26"/>
    </location>
</feature>
<comment type="caution">
    <text evidence="3">The sequence shown here is derived from an EMBL/GenBank/DDBJ whole genome shotgun (WGS) entry which is preliminary data.</text>
</comment>